<evidence type="ECO:0000259" key="5">
    <source>
        <dbReference type="SMART" id="SM00322"/>
    </source>
</evidence>
<evidence type="ECO:0000256" key="2">
    <source>
        <dbReference type="ARBA" id="ARBA00016042"/>
    </source>
</evidence>
<dbReference type="Pfam" id="PF22891">
    <property type="entry name" value="KH_PNO1_2nd"/>
    <property type="match status" value="1"/>
</dbReference>
<evidence type="ECO:0000256" key="4">
    <source>
        <dbReference type="ARBA" id="ARBA00025554"/>
    </source>
</evidence>
<dbReference type="GO" id="GO:0005730">
    <property type="term" value="C:nucleolus"/>
    <property type="evidence" value="ECO:0007669"/>
    <property type="project" value="EnsemblFungi"/>
</dbReference>
<proteinExistence type="predicted"/>
<evidence type="ECO:0000313" key="7">
    <source>
        <dbReference type="Proteomes" id="UP000192501"/>
    </source>
</evidence>
<dbReference type="GO" id="GO:0042255">
    <property type="term" value="P:ribosome assembly"/>
    <property type="evidence" value="ECO:0007669"/>
    <property type="project" value="EnsemblFungi"/>
</dbReference>
<dbReference type="GO" id="GO:0000472">
    <property type="term" value="P:endonucleolytic cleavage to generate mature 5'-end of SSU-rRNA from (SSU-rRNA, 5.8S rRNA, LSU-rRNA)"/>
    <property type="evidence" value="ECO:0007669"/>
    <property type="project" value="EnsemblFungi"/>
</dbReference>
<evidence type="ECO:0000256" key="3">
    <source>
        <dbReference type="ARBA" id="ARBA00022884"/>
    </source>
</evidence>
<dbReference type="PANTHER" id="PTHR12826">
    <property type="entry name" value="RIBONUCLEASE Y"/>
    <property type="match status" value="1"/>
</dbReference>
<dbReference type="VEuPathDB" id="MicrosporidiaDB:HERIO_1285"/>
<dbReference type="GO" id="GO:0043248">
    <property type="term" value="P:proteasome assembly"/>
    <property type="evidence" value="ECO:0007669"/>
    <property type="project" value="EnsemblFungi"/>
</dbReference>
<reference evidence="6 7" key="1">
    <citation type="journal article" date="2017" name="Environ. Microbiol.">
        <title>Decay of the glycolytic pathway and adaptation to intranuclear parasitism within Enterocytozoonidae microsporidia.</title>
        <authorList>
            <person name="Wiredu Boakye D."/>
            <person name="Jaroenlak P."/>
            <person name="Prachumwat A."/>
            <person name="Williams T.A."/>
            <person name="Bateman K.S."/>
            <person name="Itsathitphaisarn O."/>
            <person name="Sritunyalucksana K."/>
            <person name="Paszkiewicz K.H."/>
            <person name="Moore K.A."/>
            <person name="Stentiford G.D."/>
            <person name="Williams B.A."/>
        </authorList>
    </citation>
    <scope>NUCLEOTIDE SEQUENCE [LARGE SCALE GENOMIC DNA]</scope>
    <source>
        <strain evidence="7">canceri</strain>
    </source>
</reference>
<dbReference type="PANTHER" id="PTHR12826:SF13">
    <property type="entry name" value="RNA-BINDING PROTEIN PNO1"/>
    <property type="match status" value="1"/>
</dbReference>
<dbReference type="GO" id="GO:0051082">
    <property type="term" value="F:unfolded protein binding"/>
    <property type="evidence" value="ECO:0007669"/>
    <property type="project" value="EnsemblFungi"/>
</dbReference>
<keyword evidence="3" id="KW-0694">RNA-binding</keyword>
<dbReference type="Gene3D" id="3.30.1370.10">
    <property type="entry name" value="K Homology domain, type 1"/>
    <property type="match status" value="1"/>
</dbReference>
<comment type="function">
    <text evidence="4">Required for small ribosomal subunit (SSU) synthesis. Has a role in the processing of early nucleolar and late cytoplasmic pre-RNA species.</text>
</comment>
<sequence>MDEINIRSLEIPIHKIKKLKSIWTDIYTAIVEYGELQIRFDLKRKSVDLRACEKTKDIGFLDRGIEFLKAVLAGFKVEDSIAILKYKDVFMDKFDISEIRKMKSNHLQRAIGRVIGRNGKTKEVIENTSRCKFLLQDQTITLLGVTENINIAKDAIGRLIQGAETGTIFNRLSAISTKLKNKYGSIQTIYENLKTENE</sequence>
<comment type="caution">
    <text evidence="6">The sequence shown here is derived from an EMBL/GenBank/DDBJ whole genome shotgun (WGS) entry which is preliminary data.</text>
</comment>
<name>A0A1X0QEM2_9MICR</name>
<dbReference type="Proteomes" id="UP000192501">
    <property type="component" value="Unassembled WGS sequence"/>
</dbReference>
<feature type="domain" description="K Homology" evidence="5">
    <location>
        <begin position="88"/>
        <end position="161"/>
    </location>
</feature>
<dbReference type="SMART" id="SM00322">
    <property type="entry name" value="KH"/>
    <property type="match status" value="1"/>
</dbReference>
<dbReference type="GO" id="GO:0000447">
    <property type="term" value="P:endonucleolytic cleavage in ITS1 to separate SSU-rRNA from 5.8S rRNA and LSU-rRNA from tricistronic rRNA transcript (SSU-rRNA, 5.8S rRNA, LSU-rRNA)"/>
    <property type="evidence" value="ECO:0007669"/>
    <property type="project" value="EnsemblFungi"/>
</dbReference>
<dbReference type="InterPro" id="IPR036612">
    <property type="entry name" value="KH_dom_type_1_sf"/>
</dbReference>
<dbReference type="GO" id="GO:0000056">
    <property type="term" value="P:ribosomal small subunit export from nucleus"/>
    <property type="evidence" value="ECO:0007669"/>
    <property type="project" value="EnsemblFungi"/>
</dbReference>
<dbReference type="InterPro" id="IPR004087">
    <property type="entry name" value="KH_dom"/>
</dbReference>
<evidence type="ECO:0000256" key="1">
    <source>
        <dbReference type="ARBA" id="ARBA00011420"/>
    </source>
</evidence>
<dbReference type="EMBL" id="LTAI01000896">
    <property type="protein sequence ID" value="ORD98227.1"/>
    <property type="molecule type" value="Genomic_DNA"/>
</dbReference>
<protein>
    <recommendedName>
        <fullName evidence="2">Pre-rRNA-processing protein PNO1</fullName>
    </recommendedName>
</protein>
<dbReference type="GO" id="GO:0042134">
    <property type="term" value="F:rRNA primary transcript binding"/>
    <property type="evidence" value="ECO:0007669"/>
    <property type="project" value="EnsemblFungi"/>
</dbReference>
<accession>A0A1X0QEM2</accession>
<evidence type="ECO:0000313" key="6">
    <source>
        <dbReference type="EMBL" id="ORD98227.1"/>
    </source>
</evidence>
<organism evidence="6 7">
    <name type="scientific">Hepatospora eriocheir</name>
    <dbReference type="NCBI Taxonomy" id="1081669"/>
    <lineage>
        <taxon>Eukaryota</taxon>
        <taxon>Fungi</taxon>
        <taxon>Fungi incertae sedis</taxon>
        <taxon>Microsporidia</taxon>
        <taxon>Hepatosporidae</taxon>
        <taxon>Hepatospora</taxon>
    </lineage>
</organism>
<gene>
    <name evidence="6" type="primary">PNO1</name>
    <name evidence="6" type="ORF">A0H76_74</name>
</gene>
<comment type="subunit">
    <text evidence="1">Component of the small ribosomal subunit, ribosomal RNA processing complex (SSU RRP complex).</text>
</comment>
<dbReference type="SUPFAM" id="SSF54791">
    <property type="entry name" value="Eukaryotic type KH-domain (KH-domain type I)"/>
    <property type="match status" value="1"/>
</dbReference>
<dbReference type="AlphaFoldDB" id="A0A1X0QEM2"/>
<dbReference type="VEuPathDB" id="MicrosporidiaDB:A0H76_74"/>
<dbReference type="InterPro" id="IPR055211">
    <property type="entry name" value="KH_PNO1_2nd"/>
</dbReference>